<dbReference type="PIRSF" id="PIRSF033736">
    <property type="entry name" value="UCP033763"/>
    <property type="match status" value="1"/>
</dbReference>
<evidence type="ECO:0000313" key="2">
    <source>
        <dbReference type="Proteomes" id="UP001056873"/>
    </source>
</evidence>
<dbReference type="EMBL" id="CP074347">
    <property type="protein sequence ID" value="USV02990.1"/>
    <property type="molecule type" value="Genomic_DNA"/>
</dbReference>
<dbReference type="Proteomes" id="UP001056873">
    <property type="component" value="Chromosome"/>
</dbReference>
<name>A0ABY5CZN9_9GAMM</name>
<sequence length="143" mass="15361">MHSDLPAAFKAERCVIVINRDLPLGNMANAAAVLALTLGQRHPALVGDMLEDSDGLRWPGLIPIGISVLAAGEQELSELLHQPQAAQLDRILFPLDGQQTTDYAAFRASVAARPSHQWRLLGVALAGEKKAVRKLTGKLKLLA</sequence>
<dbReference type="Gene3D" id="3.40.1490.10">
    <property type="entry name" value="Bit1"/>
    <property type="match status" value="1"/>
</dbReference>
<dbReference type="GeneID" id="75022550"/>
<dbReference type="SUPFAM" id="SSF102462">
    <property type="entry name" value="Peptidyl-tRNA hydrolase II"/>
    <property type="match status" value="1"/>
</dbReference>
<proteinExistence type="predicted"/>
<organism evidence="1 2">
    <name type="scientific">Serratia entomophila</name>
    <dbReference type="NCBI Taxonomy" id="42906"/>
    <lineage>
        <taxon>Bacteria</taxon>
        <taxon>Pseudomonadati</taxon>
        <taxon>Pseudomonadota</taxon>
        <taxon>Gammaproteobacteria</taxon>
        <taxon>Enterobacterales</taxon>
        <taxon>Yersiniaceae</taxon>
        <taxon>Serratia</taxon>
    </lineage>
</organism>
<dbReference type="RefSeq" id="WP_234590954.1">
    <property type="nucleotide sequence ID" value="NZ_CAMIPD010000001.1"/>
</dbReference>
<accession>A0ABY5CZN9</accession>
<dbReference type="InterPro" id="IPR017021">
    <property type="entry name" value="UCP033763"/>
</dbReference>
<gene>
    <name evidence="1" type="ORF">KFQ06_11005</name>
</gene>
<evidence type="ECO:0000313" key="1">
    <source>
        <dbReference type="EMBL" id="USV02990.1"/>
    </source>
</evidence>
<keyword evidence="2" id="KW-1185">Reference proteome</keyword>
<protein>
    <submittedName>
        <fullName evidence="1">DUF2000 domain-containing protein</fullName>
    </submittedName>
</protein>
<reference evidence="1" key="1">
    <citation type="journal article" date="2022" name="BMC Genomics">
        <title>Genome sequence of the entomopathogenic Serratia entomophila isolate 626 and characterisation of the species specific itaconate degradation pathway.</title>
        <authorList>
            <person name="Vaughan A.L."/>
            <person name="Altermann E."/>
            <person name="Glare T.R."/>
            <person name="Hurst M.R.H."/>
        </authorList>
    </citation>
    <scope>NUCLEOTIDE SEQUENCE</scope>
    <source>
        <strain evidence="1">626</strain>
    </source>
</reference>
<dbReference type="InterPro" id="IPR018988">
    <property type="entry name" value="DUF2000"/>
</dbReference>
<dbReference type="Pfam" id="PF09391">
    <property type="entry name" value="DUF2000"/>
    <property type="match status" value="1"/>
</dbReference>
<dbReference type="InterPro" id="IPR023476">
    <property type="entry name" value="Pep_tRNA_hydro_II_dom_sf"/>
</dbReference>